<dbReference type="EMBL" id="CAJPIZ010011272">
    <property type="protein sequence ID" value="CAG2113044.1"/>
    <property type="molecule type" value="Genomic_DNA"/>
</dbReference>
<dbReference type="EMBL" id="OC865847">
    <property type="protein sequence ID" value="CAD7632614.1"/>
    <property type="molecule type" value="Genomic_DNA"/>
</dbReference>
<dbReference type="Proteomes" id="UP000759131">
    <property type="component" value="Unassembled WGS sequence"/>
</dbReference>
<proteinExistence type="predicted"/>
<dbReference type="Pfam" id="PF00787">
    <property type="entry name" value="PX"/>
    <property type="match status" value="1"/>
</dbReference>
<dbReference type="Gene3D" id="3.30.1520.10">
    <property type="entry name" value="Phox-like domain"/>
    <property type="match status" value="1"/>
</dbReference>
<accession>A0A7R9L0M9</accession>
<evidence type="ECO:0000313" key="3">
    <source>
        <dbReference type="EMBL" id="CAD7632614.1"/>
    </source>
</evidence>
<dbReference type="InterPro" id="IPR003114">
    <property type="entry name" value="Phox_assoc"/>
</dbReference>
<feature type="non-terminal residue" evidence="3">
    <location>
        <position position="558"/>
    </location>
</feature>
<dbReference type="PANTHER" id="PTHR22775">
    <property type="entry name" value="SORTING NEXIN"/>
    <property type="match status" value="1"/>
</dbReference>
<evidence type="ECO:0000313" key="4">
    <source>
        <dbReference type="Proteomes" id="UP000759131"/>
    </source>
</evidence>
<name>A0A7R9L0M9_9ACAR</name>
<dbReference type="PROSITE" id="PS50195">
    <property type="entry name" value="PX"/>
    <property type="match status" value="1"/>
</dbReference>
<keyword evidence="4" id="KW-1185">Reference proteome</keyword>
<dbReference type="InterPro" id="IPR001683">
    <property type="entry name" value="PX_dom"/>
</dbReference>
<dbReference type="SUPFAM" id="SSF64268">
    <property type="entry name" value="PX domain"/>
    <property type="match status" value="1"/>
</dbReference>
<reference evidence="3" key="1">
    <citation type="submission" date="2020-11" db="EMBL/GenBank/DDBJ databases">
        <authorList>
            <person name="Tran Van P."/>
        </authorList>
    </citation>
    <scope>NUCLEOTIDE SEQUENCE</scope>
</reference>
<gene>
    <name evidence="3" type="ORF">OSB1V03_LOCUS13016</name>
</gene>
<evidence type="ECO:0000259" key="2">
    <source>
        <dbReference type="PROSITE" id="PS50195"/>
    </source>
</evidence>
<dbReference type="PANTHER" id="PTHR22775:SF31">
    <property type="entry name" value="SORTING NEXIN-19"/>
    <property type="match status" value="1"/>
</dbReference>
<feature type="region of interest" description="Disordered" evidence="1">
    <location>
        <begin position="509"/>
        <end position="540"/>
    </location>
</feature>
<sequence length="558" mass="63436">IYTIDKIWAKLKQTSDPIVTSGTSSSADKPLFCGQCLDIRCESETVSRIITDKYIDFWYDLIGSDNQDFTTDCQQIIEQIFCQLFDKCVKCVDKEVFLRKTLILLETHLKDTKSDPNVDPNECERVAAIVERVLELTATDDITPLMTKTGKDRNLSLFMILKQLLTHSIQTETAFHSISCPTIALNDVKLMRIDSITSLTDDNLRVSEMSDLSGNESNDELAMEALEADEDFDEKLISNLVISGTHEIKNTSSYTLYVIEYDALFQQIIDPTISGSTSSLCSEHSYYYRQKVVVYRRFSEFMTLQKVLDRNKSLRRLLKGIKKPSSIQITAQNLLAFTGAGNTRLDASTIEFRRIYLQNFLKQLCNRKAIVDSPEFQKFMAYGSDGRTAYMANKSNTILPLNIDRVLYRGVKGALSIMKNALPVEPQIGRIDPTFGERMVADNEKVTIRSIVAEVESNNYMQLEKKLNIWTEERYSSDETLIRYFDSKREDISIGLELCEEENRSGIIGGLGPRSRGDGCEDPINESQTGDEMMRNESNESINPFPAFVDLAKQWYNS</sequence>
<dbReference type="OrthoDB" id="5582218at2759"/>
<feature type="domain" description="PX" evidence="2">
    <location>
        <begin position="235"/>
        <end position="387"/>
    </location>
</feature>
<feature type="non-terminal residue" evidence="3">
    <location>
        <position position="1"/>
    </location>
</feature>
<dbReference type="AlphaFoldDB" id="A0A7R9L0M9"/>
<protein>
    <recommendedName>
        <fullName evidence="2">PX domain-containing protein</fullName>
    </recommendedName>
</protein>
<organism evidence="3">
    <name type="scientific">Medioppia subpectinata</name>
    <dbReference type="NCBI Taxonomy" id="1979941"/>
    <lineage>
        <taxon>Eukaryota</taxon>
        <taxon>Metazoa</taxon>
        <taxon>Ecdysozoa</taxon>
        <taxon>Arthropoda</taxon>
        <taxon>Chelicerata</taxon>
        <taxon>Arachnida</taxon>
        <taxon>Acari</taxon>
        <taxon>Acariformes</taxon>
        <taxon>Sarcoptiformes</taxon>
        <taxon>Oribatida</taxon>
        <taxon>Brachypylina</taxon>
        <taxon>Oppioidea</taxon>
        <taxon>Oppiidae</taxon>
        <taxon>Medioppia</taxon>
    </lineage>
</organism>
<dbReference type="GO" id="GO:0035091">
    <property type="term" value="F:phosphatidylinositol binding"/>
    <property type="evidence" value="ECO:0007669"/>
    <property type="project" value="InterPro"/>
</dbReference>
<evidence type="ECO:0000256" key="1">
    <source>
        <dbReference type="SAM" id="MobiDB-lite"/>
    </source>
</evidence>
<dbReference type="Pfam" id="PF02194">
    <property type="entry name" value="PXA"/>
    <property type="match status" value="1"/>
</dbReference>
<dbReference type="InterPro" id="IPR036871">
    <property type="entry name" value="PX_dom_sf"/>
</dbReference>